<keyword evidence="1" id="KW-1133">Transmembrane helix</keyword>
<keyword evidence="3" id="KW-1185">Reference proteome</keyword>
<feature type="transmembrane region" description="Helical" evidence="1">
    <location>
        <begin position="224"/>
        <end position="242"/>
    </location>
</feature>
<comment type="caution">
    <text evidence="2">The sequence shown here is derived from an EMBL/GenBank/DDBJ whole genome shotgun (WGS) entry which is preliminary data.</text>
</comment>
<keyword evidence="1" id="KW-0812">Transmembrane</keyword>
<feature type="transmembrane region" description="Helical" evidence="1">
    <location>
        <begin position="98"/>
        <end position="117"/>
    </location>
</feature>
<reference evidence="2" key="1">
    <citation type="submission" date="2021-02" db="EMBL/GenBank/DDBJ databases">
        <authorList>
            <person name="Dougan E. K."/>
            <person name="Rhodes N."/>
            <person name="Thang M."/>
            <person name="Chan C."/>
        </authorList>
    </citation>
    <scope>NUCLEOTIDE SEQUENCE</scope>
</reference>
<feature type="transmembrane region" description="Helical" evidence="1">
    <location>
        <begin position="129"/>
        <end position="150"/>
    </location>
</feature>
<evidence type="ECO:0000256" key="1">
    <source>
        <dbReference type="SAM" id="Phobius"/>
    </source>
</evidence>
<proteinExistence type="predicted"/>
<organism evidence="2 3">
    <name type="scientific">Symbiodinium pilosum</name>
    <name type="common">Dinoflagellate</name>
    <dbReference type="NCBI Taxonomy" id="2952"/>
    <lineage>
        <taxon>Eukaryota</taxon>
        <taxon>Sar</taxon>
        <taxon>Alveolata</taxon>
        <taxon>Dinophyceae</taxon>
        <taxon>Suessiales</taxon>
        <taxon>Symbiodiniaceae</taxon>
        <taxon>Symbiodinium</taxon>
    </lineage>
</organism>
<dbReference type="AlphaFoldDB" id="A0A812UXK5"/>
<protein>
    <submittedName>
        <fullName evidence="2">Uncharacterized protein</fullName>
    </submittedName>
</protein>
<evidence type="ECO:0000313" key="2">
    <source>
        <dbReference type="EMBL" id="CAE7602075.1"/>
    </source>
</evidence>
<dbReference type="Proteomes" id="UP000649617">
    <property type="component" value="Unassembled WGS sequence"/>
</dbReference>
<accession>A0A812UXK5</accession>
<dbReference type="OrthoDB" id="419860at2759"/>
<evidence type="ECO:0000313" key="3">
    <source>
        <dbReference type="Proteomes" id="UP000649617"/>
    </source>
</evidence>
<feature type="transmembrane region" description="Helical" evidence="1">
    <location>
        <begin position="21"/>
        <end position="42"/>
    </location>
</feature>
<sequence>MLMFYLVNWPDRDIQRYSWQVISQTISIFCAVLLFQGCNGLVEEHFIKGSTPPMEVAVDMGQMLFWLTCMQIVLAITSGALSEFFGAENNMEKVELNVKSWSVLFSHVAGFATINAWGSIQQEYLNGSALQALLIVPVGYFGLLIIYHFFDVVREQISHMDDGEKDEYEMKWDEETEEAENDVAGLSLSFLTVQALRYGISGILPNQEGIESWSDAISHSSRQCHILMGCGVVFFMLSLSVVNAERLLEETSQRMERVIEILNNYFTFGLSWCLFYGVRWGISATQFTDENALLMVSIALFLSVVSFLMIFVLDKVEDNHLFGEDSEIAEGATEKMISGLGILIGFSWEQSFDTAVDVVAIGLKHDCPPLISKMVMSVILVLIVFPAWRVYILPMERELCEETTEEGAQKALLKRYAQQHFELFVQHATSEDDLDRAHLLMKRHRRNAHGLPHPGHGIPGGLKHLMVTSSGIQEVDAPEEHDKNARD</sequence>
<feature type="transmembrane region" description="Helical" evidence="1">
    <location>
        <begin position="262"/>
        <end position="280"/>
    </location>
</feature>
<feature type="transmembrane region" description="Helical" evidence="1">
    <location>
        <begin position="62"/>
        <end position="86"/>
    </location>
</feature>
<feature type="transmembrane region" description="Helical" evidence="1">
    <location>
        <begin position="292"/>
        <end position="313"/>
    </location>
</feature>
<gene>
    <name evidence="2" type="ORF">SPIL2461_LOCUS15979</name>
</gene>
<name>A0A812UXK5_SYMPI</name>
<dbReference type="EMBL" id="CAJNIZ010040369">
    <property type="protein sequence ID" value="CAE7602075.1"/>
    <property type="molecule type" value="Genomic_DNA"/>
</dbReference>
<keyword evidence="1" id="KW-0472">Membrane</keyword>
<feature type="transmembrane region" description="Helical" evidence="1">
    <location>
        <begin position="370"/>
        <end position="388"/>
    </location>
</feature>